<protein>
    <submittedName>
        <fullName evidence="1">Uncharacterized protein</fullName>
    </submittedName>
</protein>
<dbReference type="OrthoDB" id="428260at2759"/>
<comment type="caution">
    <text evidence="1">The sequence shown here is derived from an EMBL/GenBank/DDBJ whole genome shotgun (WGS) entry which is preliminary data.</text>
</comment>
<accession>A0A9W9UUZ0</accession>
<dbReference type="RefSeq" id="XP_056549764.1">
    <property type="nucleotide sequence ID" value="XM_056703804.1"/>
</dbReference>
<keyword evidence="2" id="KW-1185">Reference proteome</keyword>
<evidence type="ECO:0000313" key="1">
    <source>
        <dbReference type="EMBL" id="KAJ5358478.1"/>
    </source>
</evidence>
<dbReference type="AlphaFoldDB" id="A0A9W9UUZ0"/>
<name>A0A9W9UUZ0_9EURO</name>
<organism evidence="1 2">
    <name type="scientific">Penicillium cataractarum</name>
    <dbReference type="NCBI Taxonomy" id="2100454"/>
    <lineage>
        <taxon>Eukaryota</taxon>
        <taxon>Fungi</taxon>
        <taxon>Dikarya</taxon>
        <taxon>Ascomycota</taxon>
        <taxon>Pezizomycotina</taxon>
        <taxon>Eurotiomycetes</taxon>
        <taxon>Eurotiomycetidae</taxon>
        <taxon>Eurotiales</taxon>
        <taxon>Aspergillaceae</taxon>
        <taxon>Penicillium</taxon>
    </lineage>
</organism>
<evidence type="ECO:0000313" key="2">
    <source>
        <dbReference type="Proteomes" id="UP001147782"/>
    </source>
</evidence>
<reference evidence="1" key="2">
    <citation type="journal article" date="2023" name="IMA Fungus">
        <title>Comparative genomic study of the Penicillium genus elucidates a diverse pangenome and 15 lateral gene transfer events.</title>
        <authorList>
            <person name="Petersen C."/>
            <person name="Sorensen T."/>
            <person name="Nielsen M.R."/>
            <person name="Sondergaard T.E."/>
            <person name="Sorensen J.L."/>
            <person name="Fitzpatrick D.A."/>
            <person name="Frisvad J.C."/>
            <person name="Nielsen K.L."/>
        </authorList>
    </citation>
    <scope>NUCLEOTIDE SEQUENCE</scope>
    <source>
        <strain evidence="1">IBT 29864</strain>
    </source>
</reference>
<dbReference type="GeneID" id="81442983"/>
<proteinExistence type="predicted"/>
<dbReference type="EMBL" id="JAPZBS010000009">
    <property type="protein sequence ID" value="KAJ5358478.1"/>
    <property type="molecule type" value="Genomic_DNA"/>
</dbReference>
<dbReference type="Proteomes" id="UP001147782">
    <property type="component" value="Unassembled WGS sequence"/>
</dbReference>
<dbReference type="Gene3D" id="3.40.710.10">
    <property type="entry name" value="DD-peptidase/beta-lactamase superfamily"/>
    <property type="match status" value="1"/>
</dbReference>
<sequence>MIQIKPYPKKESVNELFKPQFALNSGSLTALNADLVHGEENTNVWRAYPYLLSTSSSEYEIKINHGLGGVVNLNDVPGCRKRGSLCRSVLPNLHWCADRELGVAGVMFTQAQPMKSQLITNMFLELEAALYRTL</sequence>
<reference evidence="1" key="1">
    <citation type="submission" date="2022-11" db="EMBL/GenBank/DDBJ databases">
        <authorList>
            <person name="Petersen C."/>
        </authorList>
    </citation>
    <scope>NUCLEOTIDE SEQUENCE</scope>
    <source>
        <strain evidence="1">IBT 29864</strain>
    </source>
</reference>
<gene>
    <name evidence="1" type="ORF">N7496_010891</name>
</gene>
<dbReference type="InterPro" id="IPR012338">
    <property type="entry name" value="Beta-lactam/transpept-like"/>
</dbReference>